<gene>
    <name evidence="1" type="ORF">CEXT_486781</name>
</gene>
<proteinExistence type="predicted"/>
<evidence type="ECO:0000313" key="1">
    <source>
        <dbReference type="EMBL" id="GIX94332.1"/>
    </source>
</evidence>
<sequence>MLFGKILDAKLKCSFRIPKQAYIETCQTSHSPSSISQNVLLLKIAFPCLSERLRQLFRLNRLFGKIVACTLAMGGIIRQEATRRH</sequence>
<comment type="caution">
    <text evidence="1">The sequence shown here is derived from an EMBL/GenBank/DDBJ whole genome shotgun (WGS) entry which is preliminary data.</text>
</comment>
<evidence type="ECO:0000313" key="2">
    <source>
        <dbReference type="Proteomes" id="UP001054945"/>
    </source>
</evidence>
<reference evidence="1 2" key="1">
    <citation type="submission" date="2021-06" db="EMBL/GenBank/DDBJ databases">
        <title>Caerostris extrusa draft genome.</title>
        <authorList>
            <person name="Kono N."/>
            <person name="Arakawa K."/>
        </authorList>
    </citation>
    <scope>NUCLEOTIDE SEQUENCE [LARGE SCALE GENOMIC DNA]</scope>
</reference>
<protein>
    <submittedName>
        <fullName evidence="1">Uncharacterized protein</fullName>
    </submittedName>
</protein>
<accession>A0AAV4PGU1</accession>
<organism evidence="1 2">
    <name type="scientific">Caerostris extrusa</name>
    <name type="common">Bark spider</name>
    <name type="synonym">Caerostris bankana</name>
    <dbReference type="NCBI Taxonomy" id="172846"/>
    <lineage>
        <taxon>Eukaryota</taxon>
        <taxon>Metazoa</taxon>
        <taxon>Ecdysozoa</taxon>
        <taxon>Arthropoda</taxon>
        <taxon>Chelicerata</taxon>
        <taxon>Arachnida</taxon>
        <taxon>Araneae</taxon>
        <taxon>Araneomorphae</taxon>
        <taxon>Entelegynae</taxon>
        <taxon>Araneoidea</taxon>
        <taxon>Araneidae</taxon>
        <taxon>Caerostris</taxon>
    </lineage>
</organism>
<dbReference type="AlphaFoldDB" id="A0AAV4PGU1"/>
<keyword evidence="2" id="KW-1185">Reference proteome</keyword>
<dbReference type="EMBL" id="BPLR01004362">
    <property type="protein sequence ID" value="GIX94332.1"/>
    <property type="molecule type" value="Genomic_DNA"/>
</dbReference>
<name>A0AAV4PGU1_CAEEX</name>
<dbReference type="Proteomes" id="UP001054945">
    <property type="component" value="Unassembled WGS sequence"/>
</dbReference>